<name>A0A2J1DZK6_9CHLR</name>
<dbReference type="InterPro" id="IPR036866">
    <property type="entry name" value="RibonucZ/Hydroxyglut_hydro"/>
</dbReference>
<dbReference type="AlphaFoldDB" id="A0A2J1DZK6"/>
<reference evidence="1 2" key="1">
    <citation type="journal article" date="2017" name="FEMS Microbiol. Ecol.">
        <title>Reconstructed genomes of novel Dehalococcoides mccartyi strains from 1,2,3,4-tetrachlorodibenzo-p-dioxin-dechlorinating enrichment cultures reveal divergent reductive dehalogenase gene profiles.</title>
        <authorList>
            <person name="Dam H.T."/>
            <person name="Vollmers J."/>
            <person name="Kaster A.K."/>
            <person name="Haggblom M.M."/>
        </authorList>
    </citation>
    <scope>NUCLEOTIDE SEQUENCE [LARGE SCALE GENOMIC DNA]</scope>
    <source>
        <strain evidence="1 2">H1-3-2.001</strain>
    </source>
</reference>
<protein>
    <submittedName>
        <fullName evidence="1">DNA internalization-related competence protein ComEC/Rec2</fullName>
    </submittedName>
</protein>
<organism evidence="1 2">
    <name type="scientific">Dehalococcoides mccartyi</name>
    <dbReference type="NCBI Taxonomy" id="61435"/>
    <lineage>
        <taxon>Bacteria</taxon>
        <taxon>Bacillati</taxon>
        <taxon>Chloroflexota</taxon>
        <taxon>Dehalococcoidia</taxon>
        <taxon>Dehalococcoidales</taxon>
        <taxon>Dehalococcoidaceae</taxon>
        <taxon>Dehalococcoides</taxon>
    </lineage>
</organism>
<proteinExistence type="predicted"/>
<dbReference type="Proteomes" id="UP000233649">
    <property type="component" value="Unassembled WGS sequence"/>
</dbReference>
<dbReference type="Gene3D" id="3.60.15.10">
    <property type="entry name" value="Ribonuclease Z/Hydroxyacylglutathione hydrolase-like"/>
    <property type="match status" value="1"/>
</dbReference>
<dbReference type="InterPro" id="IPR052159">
    <property type="entry name" value="Competence_DNA_uptake"/>
</dbReference>
<sequence length="129" mass="14293">MLSSKAADTDNNHSTVLNLSCGQINYLFCADIETTVEYQLITQRLLADTTVLKVSHHGSKYSSSAWFLDVTSPEFGLISVGADNRYGHPHPETLSRLISVMAENCIYRTDIWGSLDFATDGQSLYILQS</sequence>
<evidence type="ECO:0000313" key="2">
    <source>
        <dbReference type="Proteomes" id="UP000233649"/>
    </source>
</evidence>
<accession>A0A2J1DZK6</accession>
<evidence type="ECO:0000313" key="1">
    <source>
        <dbReference type="EMBL" id="PKH47568.1"/>
    </source>
</evidence>
<comment type="caution">
    <text evidence="1">The sequence shown here is derived from an EMBL/GenBank/DDBJ whole genome shotgun (WGS) entry which is preliminary data.</text>
</comment>
<dbReference type="PANTHER" id="PTHR30619:SF1">
    <property type="entry name" value="RECOMBINATION PROTEIN 2"/>
    <property type="match status" value="1"/>
</dbReference>
<dbReference type="EMBL" id="PHFD01000103">
    <property type="protein sequence ID" value="PKH47568.1"/>
    <property type="molecule type" value="Genomic_DNA"/>
</dbReference>
<dbReference type="SUPFAM" id="SSF56281">
    <property type="entry name" value="Metallo-hydrolase/oxidoreductase"/>
    <property type="match status" value="1"/>
</dbReference>
<dbReference type="PANTHER" id="PTHR30619">
    <property type="entry name" value="DNA INTERNALIZATION/COMPETENCE PROTEIN COMEC/REC2"/>
    <property type="match status" value="1"/>
</dbReference>
<gene>
    <name evidence="1" type="ORF">CVH13_00415</name>
</gene>